<dbReference type="SMART" id="SM00304">
    <property type="entry name" value="HAMP"/>
    <property type="match status" value="1"/>
</dbReference>
<proteinExistence type="inferred from homology"/>
<evidence type="ECO:0000256" key="4">
    <source>
        <dbReference type="PROSITE-ProRule" id="PRU00284"/>
    </source>
</evidence>
<dbReference type="Pfam" id="PF00672">
    <property type="entry name" value="HAMP"/>
    <property type="match status" value="1"/>
</dbReference>
<dbReference type="InterPro" id="IPR003660">
    <property type="entry name" value="HAMP_dom"/>
</dbReference>
<keyword evidence="5" id="KW-0472">Membrane</keyword>
<evidence type="ECO:0000256" key="3">
    <source>
        <dbReference type="ARBA" id="ARBA00029447"/>
    </source>
</evidence>
<dbReference type="Pfam" id="PF13682">
    <property type="entry name" value="CZB"/>
    <property type="match status" value="1"/>
</dbReference>
<keyword evidence="5" id="KW-1133">Transmembrane helix</keyword>
<evidence type="ECO:0000259" key="6">
    <source>
        <dbReference type="PROSITE" id="PS50111"/>
    </source>
</evidence>
<dbReference type="PANTHER" id="PTHR43531:SF14">
    <property type="entry name" value="METHYL-ACCEPTING CHEMOTAXIS PROTEIN I-RELATED"/>
    <property type="match status" value="1"/>
</dbReference>
<evidence type="ECO:0000313" key="8">
    <source>
        <dbReference type="EMBL" id="PZP29109.1"/>
    </source>
</evidence>
<dbReference type="Pfam" id="PF00015">
    <property type="entry name" value="MCPsignal"/>
    <property type="match status" value="1"/>
</dbReference>
<dbReference type="Gene3D" id="1.10.287.950">
    <property type="entry name" value="Methyl-accepting chemotaxis protein"/>
    <property type="match status" value="1"/>
</dbReference>
<reference evidence="8 9" key="1">
    <citation type="submission" date="2017-08" db="EMBL/GenBank/DDBJ databases">
        <title>Infants hospitalized years apart are colonized by the same room-sourced microbial strains.</title>
        <authorList>
            <person name="Brooks B."/>
            <person name="Olm M.R."/>
            <person name="Firek B.A."/>
            <person name="Baker R."/>
            <person name="Thomas B.C."/>
            <person name="Morowitz M.J."/>
            <person name="Banfield J.F."/>
        </authorList>
    </citation>
    <scope>NUCLEOTIDE SEQUENCE [LARGE SCALE GENOMIC DNA]</scope>
    <source>
        <strain evidence="8">S2_012_000_R2_81</strain>
    </source>
</reference>
<name>A0A2W5FHN6_9BURK</name>
<protein>
    <recommendedName>
        <fullName evidence="10">Chemotaxis protein</fullName>
    </recommendedName>
</protein>
<dbReference type="CDD" id="cd11386">
    <property type="entry name" value="MCP_signal"/>
    <property type="match status" value="1"/>
</dbReference>
<sequence length="597" mass="63309">MTLASDASSDVIESVSRTRALAGLAARQSQPAEADLRQLYAIWYEGKDSLGAITLAADHAAEANGEVKKRIKAEEAVQLTSQYLTATARAWFDGEFNASVKELDAPGQAAVNSLRALTKDSSELLDELLAARIDKTAWGRNLVLAMMAAFLFVAVYLFYSFYLVMDGGLKEVARHLHAMTDGDLTTSPKPWGRDEAAELMVLMTSMQTSLRSMVQTVRAASDDIVHASDEIASGAMDLSSRTEQTAANLEESAAAMEEINVTVQQTADHTEQATRGASENAQLAGRGGQVIGDLVQTMTEIQQSSSRIADIIGTIDGIAFQTNILALNAAVEAARAGESGRGFAVVASEVRALAQRSATAAREIKSLISASVDKVELGNTRAQEAGATMGNVVGSADNVNRLLGQIAMASREQSQGLGQVREAVQELDRVTQQNAAMVEETAAGASALRDQAHALKSQVARFKLPDGPGAAAAAGPTGLAPSIDIDSAIEAHRQWKVKLRGAIERHERLDAETISCDDRCQLGKWLHGAGGKQYGSQPNFVALPEDHRQFHEAAGEVARRINAGQMEDATRMLGSGSAFAKASGAVAVALNRVRRGV</sequence>
<dbReference type="InterPro" id="IPR051310">
    <property type="entry name" value="MCP_chemotaxis"/>
</dbReference>
<dbReference type="EMBL" id="QFOD01000019">
    <property type="protein sequence ID" value="PZP29109.1"/>
    <property type="molecule type" value="Genomic_DNA"/>
</dbReference>
<feature type="transmembrane region" description="Helical" evidence="5">
    <location>
        <begin position="142"/>
        <end position="165"/>
    </location>
</feature>
<evidence type="ECO:0000256" key="1">
    <source>
        <dbReference type="ARBA" id="ARBA00004370"/>
    </source>
</evidence>
<dbReference type="GO" id="GO:0004888">
    <property type="term" value="F:transmembrane signaling receptor activity"/>
    <property type="evidence" value="ECO:0007669"/>
    <property type="project" value="TreeGrafter"/>
</dbReference>
<keyword evidence="4" id="KW-0807">Transducer</keyword>
<dbReference type="FunFam" id="1.10.287.950:FF:000001">
    <property type="entry name" value="Methyl-accepting chemotaxis sensory transducer"/>
    <property type="match status" value="1"/>
</dbReference>
<organism evidence="8 9">
    <name type="scientific">Roseateles depolymerans</name>
    <dbReference type="NCBI Taxonomy" id="76731"/>
    <lineage>
        <taxon>Bacteria</taxon>
        <taxon>Pseudomonadati</taxon>
        <taxon>Pseudomonadota</taxon>
        <taxon>Betaproteobacteria</taxon>
        <taxon>Burkholderiales</taxon>
        <taxon>Sphaerotilaceae</taxon>
        <taxon>Roseateles</taxon>
    </lineage>
</organism>
<dbReference type="InterPro" id="IPR025991">
    <property type="entry name" value="Chemoreceptor_zinc-bind_dom"/>
</dbReference>
<dbReference type="Gene3D" id="1.20.120.30">
    <property type="entry name" value="Aspartate receptor, ligand-binding domain"/>
    <property type="match status" value="1"/>
</dbReference>
<evidence type="ECO:0000256" key="5">
    <source>
        <dbReference type="SAM" id="Phobius"/>
    </source>
</evidence>
<dbReference type="SMART" id="SM00283">
    <property type="entry name" value="MA"/>
    <property type="match status" value="1"/>
</dbReference>
<evidence type="ECO:0000313" key="9">
    <source>
        <dbReference type="Proteomes" id="UP000249633"/>
    </source>
</evidence>
<dbReference type="Proteomes" id="UP000249633">
    <property type="component" value="Unassembled WGS sequence"/>
</dbReference>
<evidence type="ECO:0008006" key="10">
    <source>
        <dbReference type="Google" id="ProtNLM"/>
    </source>
</evidence>
<dbReference type="GO" id="GO:0005886">
    <property type="term" value="C:plasma membrane"/>
    <property type="evidence" value="ECO:0007669"/>
    <property type="project" value="TreeGrafter"/>
</dbReference>
<comment type="caution">
    <text evidence="8">The sequence shown here is derived from an EMBL/GenBank/DDBJ whole genome shotgun (WGS) entry which is preliminary data.</text>
</comment>
<dbReference type="InterPro" id="IPR004089">
    <property type="entry name" value="MCPsignal_dom"/>
</dbReference>
<keyword evidence="5" id="KW-0812">Transmembrane</keyword>
<dbReference type="GO" id="GO:0007165">
    <property type="term" value="P:signal transduction"/>
    <property type="evidence" value="ECO:0007669"/>
    <property type="project" value="UniProtKB-KW"/>
</dbReference>
<evidence type="ECO:0000256" key="2">
    <source>
        <dbReference type="ARBA" id="ARBA00022481"/>
    </source>
</evidence>
<feature type="domain" description="HAMP" evidence="7">
    <location>
        <begin position="169"/>
        <end position="215"/>
    </location>
</feature>
<dbReference type="SUPFAM" id="SSF58104">
    <property type="entry name" value="Methyl-accepting chemotaxis protein (MCP) signaling domain"/>
    <property type="match status" value="1"/>
</dbReference>
<dbReference type="PROSITE" id="PS50885">
    <property type="entry name" value="HAMP"/>
    <property type="match status" value="1"/>
</dbReference>
<evidence type="ECO:0000259" key="7">
    <source>
        <dbReference type="PROSITE" id="PS50885"/>
    </source>
</evidence>
<feature type="domain" description="Methyl-accepting transducer" evidence="6">
    <location>
        <begin position="220"/>
        <end position="449"/>
    </location>
</feature>
<dbReference type="PANTHER" id="PTHR43531">
    <property type="entry name" value="PROTEIN ICFG"/>
    <property type="match status" value="1"/>
</dbReference>
<keyword evidence="2" id="KW-0488">Methylation</keyword>
<accession>A0A2W5FHN6</accession>
<gene>
    <name evidence="8" type="ORF">DI603_17610</name>
</gene>
<comment type="subcellular location">
    <subcellularLocation>
        <location evidence="1">Membrane</location>
    </subcellularLocation>
</comment>
<dbReference type="GO" id="GO:0006935">
    <property type="term" value="P:chemotaxis"/>
    <property type="evidence" value="ECO:0007669"/>
    <property type="project" value="TreeGrafter"/>
</dbReference>
<dbReference type="PROSITE" id="PS50111">
    <property type="entry name" value="CHEMOTAXIS_TRANSDUC_2"/>
    <property type="match status" value="1"/>
</dbReference>
<dbReference type="AlphaFoldDB" id="A0A2W5FHN6"/>
<comment type="similarity">
    <text evidence="3">Belongs to the methyl-accepting chemotaxis (MCP) protein family.</text>
</comment>